<dbReference type="SUPFAM" id="SSF50952">
    <property type="entry name" value="Soluble quinoprotein glucose dehydrogenase"/>
    <property type="match status" value="1"/>
</dbReference>
<feature type="signal peptide" evidence="2">
    <location>
        <begin position="1"/>
        <end position="21"/>
    </location>
</feature>
<evidence type="ECO:0000313" key="4">
    <source>
        <dbReference type="EMBL" id="SFQ03459.1"/>
    </source>
</evidence>
<dbReference type="EMBL" id="FOXW01000001">
    <property type="protein sequence ID" value="SFQ03459.1"/>
    <property type="molecule type" value="Genomic_DNA"/>
</dbReference>
<dbReference type="STRING" id="82801.SAMN04488506_0403"/>
<feature type="chain" id="PRO_5039727081" evidence="2">
    <location>
        <begin position="22"/>
        <end position="404"/>
    </location>
</feature>
<organism evidence="4 5">
    <name type="scientific">Desemzia incerta</name>
    <dbReference type="NCBI Taxonomy" id="82801"/>
    <lineage>
        <taxon>Bacteria</taxon>
        <taxon>Bacillati</taxon>
        <taxon>Bacillota</taxon>
        <taxon>Bacilli</taxon>
        <taxon>Lactobacillales</taxon>
        <taxon>Carnobacteriaceae</taxon>
        <taxon>Desemzia</taxon>
    </lineage>
</organism>
<dbReference type="Pfam" id="PF07995">
    <property type="entry name" value="GSDH"/>
    <property type="match status" value="1"/>
</dbReference>
<accession>A0A1I5V7F9</accession>
<gene>
    <name evidence="4" type="ORF">SAMN04488506_0403</name>
</gene>
<proteinExistence type="predicted"/>
<name>A0A1I5V7F9_9LACT</name>
<keyword evidence="5" id="KW-1185">Reference proteome</keyword>
<evidence type="ECO:0000256" key="2">
    <source>
        <dbReference type="SAM" id="SignalP"/>
    </source>
</evidence>
<dbReference type="InterPro" id="IPR011041">
    <property type="entry name" value="Quinoprot_gluc/sorb_DH_b-prop"/>
</dbReference>
<dbReference type="InterPro" id="IPR011042">
    <property type="entry name" value="6-blade_b-propeller_TolB-like"/>
</dbReference>
<dbReference type="AlphaFoldDB" id="A0A1I5V7F9"/>
<evidence type="ECO:0000259" key="3">
    <source>
        <dbReference type="Pfam" id="PF07995"/>
    </source>
</evidence>
<dbReference type="PANTHER" id="PTHR19328:SF75">
    <property type="entry name" value="ALDOSE SUGAR DEHYDROGENASE YLII"/>
    <property type="match status" value="1"/>
</dbReference>
<feature type="region of interest" description="Disordered" evidence="1">
    <location>
        <begin position="24"/>
        <end position="44"/>
    </location>
</feature>
<reference evidence="4 5" key="1">
    <citation type="submission" date="2016-10" db="EMBL/GenBank/DDBJ databases">
        <authorList>
            <person name="de Groot N.N."/>
        </authorList>
    </citation>
    <scope>NUCLEOTIDE SEQUENCE [LARGE SCALE GENOMIC DNA]</scope>
    <source>
        <strain evidence="4 5">DSM 20581</strain>
    </source>
</reference>
<evidence type="ECO:0000313" key="5">
    <source>
        <dbReference type="Proteomes" id="UP000199136"/>
    </source>
</evidence>
<dbReference type="InterPro" id="IPR012938">
    <property type="entry name" value="Glc/Sorbosone_DH"/>
</dbReference>
<keyword evidence="2" id="KW-0732">Signal</keyword>
<dbReference type="OrthoDB" id="9770043at2"/>
<dbReference type="RefSeq" id="WP_092479471.1">
    <property type="nucleotide sequence ID" value="NZ_FOXW01000001.1"/>
</dbReference>
<sequence>MRKYNLAAFCFLFLLTSCTISNENSEPTSEMELSESESLAKDQTSNSLTYEVGEAYENVTFDQPLHFTSAYDDSNKVFIVERTGKIYVMDNQPDVTTKEVFVDLSNKISTNGNEMGLLGLAFHPDFKQNGYYYVNYTTQEETVISRFKADLKSYETDLNSETIFMTFPQPYTNHNGGHLAFGFDGYLYIGTGDGGGSGDPQNNAQDITEIHGKLLRIDVDKKTDESEYSIPEDNPYEGNSENYREEIFAYGFRNPWKFSFDPQKEELWLADVGQNVLEEINLVESGKNYGWRLKEGTKEYIPDNSTNDQTLEDPVWVYDHSQGQSITGGYIYNGSEIPSLKGAYIYGDFISGRVWALKKSEDGQIKNKELLDTDLIISSFGLDENGELVIVDFNGKLYKLIEKE</sequence>
<dbReference type="PROSITE" id="PS51257">
    <property type="entry name" value="PROKAR_LIPOPROTEIN"/>
    <property type="match status" value="1"/>
</dbReference>
<evidence type="ECO:0000256" key="1">
    <source>
        <dbReference type="SAM" id="MobiDB-lite"/>
    </source>
</evidence>
<dbReference type="Proteomes" id="UP000199136">
    <property type="component" value="Unassembled WGS sequence"/>
</dbReference>
<dbReference type="PANTHER" id="PTHR19328">
    <property type="entry name" value="HEDGEHOG-INTERACTING PROTEIN"/>
    <property type="match status" value="1"/>
</dbReference>
<feature type="domain" description="Glucose/Sorbosone dehydrogenase" evidence="3">
    <location>
        <begin position="62"/>
        <end position="375"/>
    </location>
</feature>
<dbReference type="Gene3D" id="2.120.10.30">
    <property type="entry name" value="TolB, C-terminal domain"/>
    <property type="match status" value="1"/>
</dbReference>
<protein>
    <submittedName>
        <fullName evidence="4">Glucose/arabinose dehydrogenase, beta-propeller fold</fullName>
    </submittedName>
</protein>